<evidence type="ECO:0000259" key="2">
    <source>
        <dbReference type="Pfam" id="PF04664"/>
    </source>
</evidence>
<dbReference type="Pfam" id="PF04664">
    <property type="entry name" value="OGFr_N"/>
    <property type="match status" value="1"/>
</dbReference>
<dbReference type="InterPro" id="IPR006757">
    <property type="entry name" value="OGF_rcpt"/>
</dbReference>
<keyword evidence="5" id="KW-1185">Reference proteome</keyword>
<comment type="similarity">
    <text evidence="1">Belongs to the opioid growth factor receptor family.</text>
</comment>
<dbReference type="OMA" id="WWANCLR"/>
<dbReference type="GO" id="GO:0140625">
    <property type="term" value="F:opioid growth factor receptor activity"/>
    <property type="evidence" value="ECO:0007669"/>
    <property type="project" value="InterPro"/>
</dbReference>
<sequence length="241" mass="28744">MSLPGDVREFLDNYPDLPDDPSLNSNLRFYSNLERCRPDNLLIDELHEQWKTDYAKLEYKHGYIQWLFPLQEYGMNFEAQPLQKHEIADMKADPKIIERLERSYEIMLGFFGMELVSKETGELRRVQKWEERYFNLARAPHNNLRISRILKCLSEFGLERYNAGFLLFVLYEQSANNILRSNILVNSMDRWWANCLRNPEERAWIKDTIQKVRSGSTDYVFTDEAYRDALKRRKETGKLQG</sequence>
<evidence type="ECO:0000313" key="4">
    <source>
        <dbReference type="EMBL" id="TBU61909.1"/>
    </source>
</evidence>
<accession>A0A4Q9Q411</accession>
<proteinExistence type="inferred from homology"/>
<dbReference type="PANTHER" id="PTHR14015:SF2">
    <property type="entry name" value="OPIOID GROWTH FACTOR RECEPTOR (OGFR) CONSERVED DOMAIN-CONTAINING PROTEIN"/>
    <property type="match status" value="1"/>
</dbReference>
<dbReference type="EMBL" id="ML145096">
    <property type="protein sequence ID" value="TBU61909.1"/>
    <property type="molecule type" value="Genomic_DNA"/>
</dbReference>
<reference evidence="4 5" key="1">
    <citation type="submission" date="2019-01" db="EMBL/GenBank/DDBJ databases">
        <title>Draft genome sequences of three monokaryotic isolates of the white-rot basidiomycete fungus Dichomitus squalens.</title>
        <authorList>
            <consortium name="DOE Joint Genome Institute"/>
            <person name="Lopez S.C."/>
            <person name="Andreopoulos B."/>
            <person name="Pangilinan J."/>
            <person name="Lipzen A."/>
            <person name="Riley R."/>
            <person name="Ahrendt S."/>
            <person name="Ng V."/>
            <person name="Barry K."/>
            <person name="Daum C."/>
            <person name="Grigoriev I.V."/>
            <person name="Hilden K.S."/>
            <person name="Makela M.R."/>
            <person name="de Vries R.P."/>
        </authorList>
    </citation>
    <scope>NUCLEOTIDE SEQUENCE [LARGE SCALE GENOMIC DNA]</scope>
    <source>
        <strain evidence="4 5">CBS 464.89</strain>
        <strain evidence="3">OM18370.1</strain>
    </source>
</reference>
<evidence type="ECO:0000256" key="1">
    <source>
        <dbReference type="ARBA" id="ARBA00010365"/>
    </source>
</evidence>
<dbReference type="GO" id="GO:0016020">
    <property type="term" value="C:membrane"/>
    <property type="evidence" value="ECO:0007669"/>
    <property type="project" value="InterPro"/>
</dbReference>
<dbReference type="PANTHER" id="PTHR14015">
    <property type="entry name" value="OPIOID GROWTH FACTOR RECEPTOR OGFR ZETA-TYPE OPIOID RECEPTOR"/>
    <property type="match status" value="1"/>
</dbReference>
<dbReference type="Proteomes" id="UP000292957">
    <property type="component" value="Unassembled WGS sequence"/>
</dbReference>
<protein>
    <submittedName>
        <fullName evidence="4">Opioid growth factor receptor conserved region-domain-containing protein</fullName>
    </submittedName>
</protein>
<dbReference type="InterPro" id="IPR039574">
    <property type="entry name" value="OGFr"/>
</dbReference>
<name>A0A4Q9Q411_9APHY</name>
<dbReference type="OrthoDB" id="9030204at2759"/>
<dbReference type="EMBL" id="ML143512">
    <property type="protein sequence ID" value="TBU23199.1"/>
    <property type="molecule type" value="Genomic_DNA"/>
</dbReference>
<dbReference type="Proteomes" id="UP000292082">
    <property type="component" value="Unassembled WGS sequence"/>
</dbReference>
<evidence type="ECO:0000313" key="5">
    <source>
        <dbReference type="Proteomes" id="UP000292082"/>
    </source>
</evidence>
<keyword evidence="4" id="KW-0675">Receptor</keyword>
<gene>
    <name evidence="4" type="ORF">BD310DRAFT_904531</name>
    <name evidence="3" type="ORF">BD311DRAFT_674472</name>
</gene>
<dbReference type="AlphaFoldDB" id="A0A4Q9Q411"/>
<evidence type="ECO:0000313" key="3">
    <source>
        <dbReference type="EMBL" id="TBU23199.1"/>
    </source>
</evidence>
<feature type="domain" description="Opioid growth factor receptor (OGFr) conserved" evidence="2">
    <location>
        <begin position="24"/>
        <end position="220"/>
    </location>
</feature>
<organism evidence="4 5">
    <name type="scientific">Dichomitus squalens</name>
    <dbReference type="NCBI Taxonomy" id="114155"/>
    <lineage>
        <taxon>Eukaryota</taxon>
        <taxon>Fungi</taxon>
        <taxon>Dikarya</taxon>
        <taxon>Basidiomycota</taxon>
        <taxon>Agaricomycotina</taxon>
        <taxon>Agaricomycetes</taxon>
        <taxon>Polyporales</taxon>
        <taxon>Polyporaceae</taxon>
        <taxon>Dichomitus</taxon>
    </lineage>
</organism>